<evidence type="ECO:0000313" key="2">
    <source>
        <dbReference type="EMBL" id="KAK3326073.1"/>
    </source>
</evidence>
<dbReference type="AlphaFoldDB" id="A0AAE0MBX8"/>
<feature type="compositionally biased region" description="Basic and acidic residues" evidence="1">
    <location>
        <begin position="89"/>
        <end position="98"/>
    </location>
</feature>
<organism evidence="2 3">
    <name type="scientific">Apodospora peruviana</name>
    <dbReference type="NCBI Taxonomy" id="516989"/>
    <lineage>
        <taxon>Eukaryota</taxon>
        <taxon>Fungi</taxon>
        <taxon>Dikarya</taxon>
        <taxon>Ascomycota</taxon>
        <taxon>Pezizomycotina</taxon>
        <taxon>Sordariomycetes</taxon>
        <taxon>Sordariomycetidae</taxon>
        <taxon>Sordariales</taxon>
        <taxon>Lasiosphaeriaceae</taxon>
        <taxon>Apodospora</taxon>
    </lineage>
</organism>
<evidence type="ECO:0000256" key="1">
    <source>
        <dbReference type="SAM" id="MobiDB-lite"/>
    </source>
</evidence>
<feature type="region of interest" description="Disordered" evidence="1">
    <location>
        <begin position="89"/>
        <end position="110"/>
    </location>
</feature>
<accession>A0AAE0MBX8</accession>
<reference evidence="2" key="2">
    <citation type="submission" date="2023-06" db="EMBL/GenBank/DDBJ databases">
        <authorList>
            <consortium name="Lawrence Berkeley National Laboratory"/>
            <person name="Haridas S."/>
            <person name="Hensen N."/>
            <person name="Bonometti L."/>
            <person name="Westerberg I."/>
            <person name="Brannstrom I.O."/>
            <person name="Guillou S."/>
            <person name="Cros-Aarteil S."/>
            <person name="Calhoun S."/>
            <person name="Kuo A."/>
            <person name="Mondo S."/>
            <person name="Pangilinan J."/>
            <person name="Riley R."/>
            <person name="Labutti K."/>
            <person name="Andreopoulos B."/>
            <person name="Lipzen A."/>
            <person name="Chen C."/>
            <person name="Yanf M."/>
            <person name="Daum C."/>
            <person name="Ng V."/>
            <person name="Clum A."/>
            <person name="Steindorff A."/>
            <person name="Ohm R."/>
            <person name="Martin F."/>
            <person name="Silar P."/>
            <person name="Natvig D."/>
            <person name="Lalanne C."/>
            <person name="Gautier V."/>
            <person name="Ament-Velasquez S.L."/>
            <person name="Kruys A."/>
            <person name="Hutchinson M.I."/>
            <person name="Powell A.J."/>
            <person name="Barry K."/>
            <person name="Miller A.N."/>
            <person name="Grigoriev I.V."/>
            <person name="Debuchy R."/>
            <person name="Gladieux P."/>
            <person name="Thoren M.H."/>
            <person name="Johannesson H."/>
        </authorList>
    </citation>
    <scope>NUCLEOTIDE SEQUENCE</scope>
    <source>
        <strain evidence="2">CBS 118394</strain>
    </source>
</reference>
<evidence type="ECO:0000313" key="3">
    <source>
        <dbReference type="Proteomes" id="UP001283341"/>
    </source>
</evidence>
<sequence length="313" mass="34205">MTKDEAHHSCRNDFERLLLWGQGLSVVDGDLDDVLIHAQELHDQVLTLLLRLGTAVLQGLSRDPSVLSQVMMEQCDDLRSLLETTEAMLREPESDEPARPYTPAGSDASEYGTTEVAEEITIYTDCLLDLSPALDNPALDINVGGSGEPPGQAKESFTVSSDEALIYCRRIRDRFEPLPKYLVERLAKANVNRATVLRDRRSRSAKPGILVTDDITESLFSSADYRLTDTTKSTAPSSSVFSSIAQPKATAREILGFNDNSSDATFASFSTTASAIGLGRPRVPPLPAMSGDGFDCPICSLHTIGVRNRKDWK</sequence>
<comment type="caution">
    <text evidence="2">The sequence shown here is derived from an EMBL/GenBank/DDBJ whole genome shotgun (WGS) entry which is preliminary data.</text>
</comment>
<dbReference type="EMBL" id="JAUEDM010000002">
    <property type="protein sequence ID" value="KAK3326073.1"/>
    <property type="molecule type" value="Genomic_DNA"/>
</dbReference>
<gene>
    <name evidence="2" type="ORF">B0H66DRAFT_530078</name>
</gene>
<proteinExistence type="predicted"/>
<name>A0AAE0MBX8_9PEZI</name>
<reference evidence="2" key="1">
    <citation type="journal article" date="2023" name="Mol. Phylogenet. Evol.">
        <title>Genome-scale phylogeny and comparative genomics of the fungal order Sordariales.</title>
        <authorList>
            <person name="Hensen N."/>
            <person name="Bonometti L."/>
            <person name="Westerberg I."/>
            <person name="Brannstrom I.O."/>
            <person name="Guillou S."/>
            <person name="Cros-Aarteil S."/>
            <person name="Calhoun S."/>
            <person name="Haridas S."/>
            <person name="Kuo A."/>
            <person name="Mondo S."/>
            <person name="Pangilinan J."/>
            <person name="Riley R."/>
            <person name="LaButti K."/>
            <person name="Andreopoulos B."/>
            <person name="Lipzen A."/>
            <person name="Chen C."/>
            <person name="Yan M."/>
            <person name="Daum C."/>
            <person name="Ng V."/>
            <person name="Clum A."/>
            <person name="Steindorff A."/>
            <person name="Ohm R.A."/>
            <person name="Martin F."/>
            <person name="Silar P."/>
            <person name="Natvig D.O."/>
            <person name="Lalanne C."/>
            <person name="Gautier V."/>
            <person name="Ament-Velasquez S.L."/>
            <person name="Kruys A."/>
            <person name="Hutchinson M.I."/>
            <person name="Powell A.J."/>
            <person name="Barry K."/>
            <person name="Miller A.N."/>
            <person name="Grigoriev I.V."/>
            <person name="Debuchy R."/>
            <person name="Gladieux P."/>
            <person name="Hiltunen Thoren M."/>
            <person name="Johannesson H."/>
        </authorList>
    </citation>
    <scope>NUCLEOTIDE SEQUENCE</scope>
    <source>
        <strain evidence="2">CBS 118394</strain>
    </source>
</reference>
<keyword evidence="3" id="KW-1185">Reference proteome</keyword>
<protein>
    <submittedName>
        <fullName evidence="2">Uncharacterized protein</fullName>
    </submittedName>
</protein>
<dbReference type="Proteomes" id="UP001283341">
    <property type="component" value="Unassembled WGS sequence"/>
</dbReference>